<name>A0A8H6XZE0_9AGAR</name>
<dbReference type="AlphaFoldDB" id="A0A8H6XZE0"/>
<dbReference type="SUPFAM" id="SSF48371">
    <property type="entry name" value="ARM repeat"/>
    <property type="match status" value="2"/>
</dbReference>
<organism evidence="2 3">
    <name type="scientific">Mycena venus</name>
    <dbReference type="NCBI Taxonomy" id="2733690"/>
    <lineage>
        <taxon>Eukaryota</taxon>
        <taxon>Fungi</taxon>
        <taxon>Dikarya</taxon>
        <taxon>Basidiomycota</taxon>
        <taxon>Agaricomycotina</taxon>
        <taxon>Agaricomycetes</taxon>
        <taxon>Agaricomycetidae</taxon>
        <taxon>Agaricales</taxon>
        <taxon>Marasmiineae</taxon>
        <taxon>Mycenaceae</taxon>
        <taxon>Mycena</taxon>
    </lineage>
</organism>
<dbReference type="Proteomes" id="UP000620124">
    <property type="component" value="Unassembled WGS sequence"/>
</dbReference>
<comment type="caution">
    <text evidence="2">The sequence shown here is derived from an EMBL/GenBank/DDBJ whole genome shotgun (WGS) entry which is preliminary data.</text>
</comment>
<keyword evidence="3" id="KW-1185">Reference proteome</keyword>
<dbReference type="PANTHER" id="PTHR23314">
    <property type="entry name" value="SPERM-ASSOCIATED ANTIGEN 6 ARMADILLO REPEAT-CONTAINING"/>
    <property type="match status" value="1"/>
</dbReference>
<evidence type="ECO:0008006" key="4">
    <source>
        <dbReference type="Google" id="ProtNLM"/>
    </source>
</evidence>
<accession>A0A8H6XZE0</accession>
<proteinExistence type="predicted"/>
<dbReference type="EMBL" id="JACAZI010000010">
    <property type="protein sequence ID" value="KAF7350423.1"/>
    <property type="molecule type" value="Genomic_DNA"/>
</dbReference>
<dbReference type="InterPro" id="IPR011989">
    <property type="entry name" value="ARM-like"/>
</dbReference>
<dbReference type="InterPro" id="IPR000225">
    <property type="entry name" value="Armadillo"/>
</dbReference>
<dbReference type="SMART" id="SM00185">
    <property type="entry name" value="ARM"/>
    <property type="match status" value="11"/>
</dbReference>
<evidence type="ECO:0000256" key="1">
    <source>
        <dbReference type="SAM" id="MobiDB-lite"/>
    </source>
</evidence>
<reference evidence="2" key="1">
    <citation type="submission" date="2020-05" db="EMBL/GenBank/DDBJ databases">
        <title>Mycena genomes resolve the evolution of fungal bioluminescence.</title>
        <authorList>
            <person name="Tsai I.J."/>
        </authorList>
    </citation>
    <scope>NUCLEOTIDE SEQUENCE</scope>
    <source>
        <strain evidence="2">CCC161011</strain>
    </source>
</reference>
<protein>
    <recommendedName>
        <fullName evidence="4">ARM repeat-containing protein</fullName>
    </recommendedName>
</protein>
<dbReference type="PANTHER" id="PTHR23314:SF0">
    <property type="entry name" value="SPERM-ASSOCIATED ANTIGEN 6"/>
    <property type="match status" value="1"/>
</dbReference>
<feature type="region of interest" description="Disordered" evidence="1">
    <location>
        <begin position="1"/>
        <end position="29"/>
    </location>
</feature>
<dbReference type="OrthoDB" id="7537227at2759"/>
<dbReference type="GO" id="GO:0008017">
    <property type="term" value="F:microtubule binding"/>
    <property type="evidence" value="ECO:0007669"/>
    <property type="project" value="TreeGrafter"/>
</dbReference>
<dbReference type="GO" id="GO:0003341">
    <property type="term" value="P:cilium movement"/>
    <property type="evidence" value="ECO:0007669"/>
    <property type="project" value="TreeGrafter"/>
</dbReference>
<evidence type="ECO:0000313" key="2">
    <source>
        <dbReference type="EMBL" id="KAF7350423.1"/>
    </source>
</evidence>
<dbReference type="GO" id="GO:0015630">
    <property type="term" value="C:microtubule cytoskeleton"/>
    <property type="evidence" value="ECO:0007669"/>
    <property type="project" value="TreeGrafter"/>
</dbReference>
<dbReference type="Gene3D" id="1.25.10.10">
    <property type="entry name" value="Leucine-rich Repeat Variant"/>
    <property type="match status" value="4"/>
</dbReference>
<sequence length="876" mass="96933">MAPQPFRSPLSSMPPLNRQDTRPSIHSWWSDSNPGLQGPIINIHAMAKPLVRWMYASPAFHSLPPSSMPPLTRHDTRPSIYSWWSDNNPGLQGPTINLHTAAKPLMRRLYHRQATQLIRKNRNSPLSTATLEIYWSYIPWGFVSSSTKGMILEELMMRSASETDARAIVDSPVFNFIMEMLESPDIVARIYSCRLLGRLAGHESSIPTILEVRIHERLMALWRDEKSEVITGATWALAQIAQWLDGARAIVDSPVFNFIAEMLESPDVVARIYACRLLGRLAGHESSIPAMLEIKICERLVSLWRNEESEVIMGAMWALAQVAQWLDGAQAIVDAKVLDHVLISPNQDISVAKPSDYERLLLILLESPRSEVKEWTCQLLGRLASHYSTAPAIFEVELKPCTRLVDEDVLVIAMAMYALSQIARWSDGAEAVIDAMVLDHVLILLEVPRSEVQTWTCELVGRLTSHNCTVAAILELKPHKQLASLCRNNDIGVVEKAMYALSEIAGWVEHAPTIVDTKTLNHFLKLLNSPRSEIRALTCKLLGRLANHKPTSPAILDVEPCVRLVSLLHDDDPEIIVEATHALSVIARSADGAQAVVNANAADHILELLELPSSSIQCRACQLLGRLAGYEATAPTVLALKPHKRLGSLLSTEVYWAAVFALSQIALWSQGAEAIVIEMVLDHVPVLLESARPDVRESACTLLGRLASHNSTAPAVLNLRPYLSLVSSLSDEDSRVIARATYALSQIARWSLEGARTIVNVKALKHVLELLESQSLDVRGWTCELIGSLASQESTVGAILEFKLCERLVDLLWEPETRASAVFALCAISEFPNGVGALSDTNISEELQGLSQVSDAETRVRIHKILDNLYIFGRRG</sequence>
<gene>
    <name evidence="2" type="ORF">MVEN_01347300</name>
</gene>
<dbReference type="InterPro" id="IPR016024">
    <property type="entry name" value="ARM-type_fold"/>
</dbReference>
<evidence type="ECO:0000313" key="3">
    <source>
        <dbReference type="Proteomes" id="UP000620124"/>
    </source>
</evidence>